<evidence type="ECO:0000256" key="1">
    <source>
        <dbReference type="SAM" id="MobiDB-lite"/>
    </source>
</evidence>
<evidence type="ECO:0000259" key="2">
    <source>
        <dbReference type="Pfam" id="PF00717"/>
    </source>
</evidence>
<dbReference type="InterPro" id="IPR036286">
    <property type="entry name" value="LexA/Signal_pep-like_sf"/>
</dbReference>
<evidence type="ECO:0000313" key="4">
    <source>
        <dbReference type="Proteomes" id="UP000229897"/>
    </source>
</evidence>
<dbReference type="SUPFAM" id="SSF51306">
    <property type="entry name" value="LexA/Signal peptidase"/>
    <property type="match status" value="1"/>
</dbReference>
<protein>
    <recommendedName>
        <fullName evidence="2">Peptidase S24/S26A/S26B/S26C domain-containing protein</fullName>
    </recommendedName>
</protein>
<dbReference type="EMBL" id="CP024608">
    <property type="protein sequence ID" value="ATQ78920.1"/>
    <property type="molecule type" value="Genomic_DNA"/>
</dbReference>
<dbReference type="InterPro" id="IPR039418">
    <property type="entry name" value="LexA-like"/>
</dbReference>
<dbReference type="InterPro" id="IPR015927">
    <property type="entry name" value="Peptidase_S24_S26A/B/C"/>
</dbReference>
<sequence length="121" mass="13067">MEAMADTDRGAEPGRVDRKPRDDLGHACRRRPCPRRATMHGDSMRAAGLRDGDIVDVDPSAEPKNGDIVLARIDGIGKLIRTLRVIGGAQLLFASDPNLAPVVIDDPGRVVYMGVVRRASL</sequence>
<feature type="region of interest" description="Disordered" evidence="1">
    <location>
        <begin position="1"/>
        <end position="43"/>
    </location>
</feature>
<feature type="domain" description="Peptidase S24/S26A/S26B/S26C" evidence="2">
    <location>
        <begin position="38"/>
        <end position="116"/>
    </location>
</feature>
<accession>A0A2D2DVA6</accession>
<organism evidence="3 4">
    <name type="scientific">Massilia violaceinigra</name>
    <dbReference type="NCBI Taxonomy" id="2045208"/>
    <lineage>
        <taxon>Bacteria</taxon>
        <taxon>Pseudomonadati</taxon>
        <taxon>Pseudomonadota</taxon>
        <taxon>Betaproteobacteria</taxon>
        <taxon>Burkholderiales</taxon>
        <taxon>Oxalobacteraceae</taxon>
        <taxon>Telluria group</taxon>
        <taxon>Massilia</taxon>
    </lineage>
</organism>
<dbReference type="Gene3D" id="2.10.109.10">
    <property type="entry name" value="Umud Fragment, subunit A"/>
    <property type="match status" value="1"/>
</dbReference>
<dbReference type="Proteomes" id="UP000229897">
    <property type="component" value="Chromosome"/>
</dbReference>
<dbReference type="OrthoDB" id="9802364at2"/>
<evidence type="ECO:0000313" key="3">
    <source>
        <dbReference type="EMBL" id="ATQ78920.1"/>
    </source>
</evidence>
<dbReference type="AlphaFoldDB" id="A0A2D2DVA6"/>
<feature type="compositionally biased region" description="Basic residues" evidence="1">
    <location>
        <begin position="27"/>
        <end position="38"/>
    </location>
</feature>
<dbReference type="CDD" id="cd06529">
    <property type="entry name" value="S24_LexA-like"/>
    <property type="match status" value="1"/>
</dbReference>
<keyword evidence="4" id="KW-1185">Reference proteome</keyword>
<proteinExistence type="predicted"/>
<feature type="compositionally biased region" description="Basic and acidic residues" evidence="1">
    <location>
        <begin position="1"/>
        <end position="26"/>
    </location>
</feature>
<dbReference type="Pfam" id="PF00717">
    <property type="entry name" value="Peptidase_S24"/>
    <property type="match status" value="1"/>
</dbReference>
<reference evidence="3" key="1">
    <citation type="submission" date="2017-10" db="EMBL/GenBank/DDBJ databases">
        <title>Massilia psychrophilum sp. nov., a novel purple-pigmented bacterium isolated from Tianshan glacier, Xinjiang Municipality, China.</title>
        <authorList>
            <person name="Wang H."/>
        </authorList>
    </citation>
    <scope>NUCLEOTIDE SEQUENCE [LARGE SCALE GENOMIC DNA]</scope>
    <source>
        <strain evidence="3">B2</strain>
    </source>
</reference>
<dbReference type="KEGG" id="mass:CR152_15680"/>
<gene>
    <name evidence="3" type="ORF">CR152_15680</name>
</gene>
<name>A0A2D2DVA6_9BURK</name>